<feature type="signal peptide" evidence="1">
    <location>
        <begin position="1"/>
        <end position="18"/>
    </location>
</feature>
<dbReference type="AlphaFoldDB" id="A0A9Q0M472"/>
<proteinExistence type="predicted"/>
<evidence type="ECO:0000256" key="1">
    <source>
        <dbReference type="SAM" id="SignalP"/>
    </source>
</evidence>
<keyword evidence="1" id="KW-0732">Signal</keyword>
<feature type="chain" id="PRO_5040281192" evidence="1">
    <location>
        <begin position="19"/>
        <end position="307"/>
    </location>
</feature>
<accession>A0A9Q0M472</accession>
<dbReference type="EMBL" id="JAPWDV010000002">
    <property type="protein sequence ID" value="KAJ6219723.1"/>
    <property type="molecule type" value="Genomic_DNA"/>
</dbReference>
<reference evidence="2" key="1">
    <citation type="submission" date="2022-12" db="EMBL/GenBank/DDBJ databases">
        <title>Genome assemblies of Blomia tropicalis.</title>
        <authorList>
            <person name="Cui Y."/>
        </authorList>
    </citation>
    <scope>NUCLEOTIDE SEQUENCE</scope>
    <source>
        <tissue evidence="2">Adult mites</tissue>
    </source>
</reference>
<evidence type="ECO:0000313" key="2">
    <source>
        <dbReference type="EMBL" id="KAJ6219723.1"/>
    </source>
</evidence>
<protein>
    <submittedName>
        <fullName evidence="2">Uncharacterized protein</fullName>
    </submittedName>
</protein>
<dbReference type="Proteomes" id="UP001142055">
    <property type="component" value="Chromosome 2"/>
</dbReference>
<dbReference type="OMA" id="HIENDLH"/>
<sequence length="307" mass="34542">MNIKLTLLVLLCSRFASTLEPNGKSVSAIFLQAQISDTINQLEWLLHQLVNILSEMTDSIENDPTLLENKNFRIILAQVIRRIDYILEHFDNVGQVILTNNVMNELNRINCVRIRLANSINYINPKNHFDDSQCMPIQTSSTTTPSTMVNNGEIVPLLVEIVTLLVQINKKLNTITQLMPGSGINGGNEIMTTHTPMSTMGTTIGWGELITDYINSNPTTNPQPKNTVTTYSPEMPMMGTTSYPNNGENTNWEDTVNEMINQMTKTMSTVAPSRPFDINQCMNSILLVIQKMRNQISANKNLFMMKQ</sequence>
<evidence type="ECO:0000313" key="3">
    <source>
        <dbReference type="Proteomes" id="UP001142055"/>
    </source>
</evidence>
<comment type="caution">
    <text evidence="2">The sequence shown here is derived from an EMBL/GenBank/DDBJ whole genome shotgun (WGS) entry which is preliminary data.</text>
</comment>
<name>A0A9Q0M472_BLOTA</name>
<organism evidence="2 3">
    <name type="scientific">Blomia tropicalis</name>
    <name type="common">Mite</name>
    <dbReference type="NCBI Taxonomy" id="40697"/>
    <lineage>
        <taxon>Eukaryota</taxon>
        <taxon>Metazoa</taxon>
        <taxon>Ecdysozoa</taxon>
        <taxon>Arthropoda</taxon>
        <taxon>Chelicerata</taxon>
        <taxon>Arachnida</taxon>
        <taxon>Acari</taxon>
        <taxon>Acariformes</taxon>
        <taxon>Sarcoptiformes</taxon>
        <taxon>Astigmata</taxon>
        <taxon>Glycyphagoidea</taxon>
        <taxon>Echimyopodidae</taxon>
        <taxon>Blomia</taxon>
    </lineage>
</organism>
<keyword evidence="3" id="KW-1185">Reference proteome</keyword>
<gene>
    <name evidence="2" type="ORF">RDWZM_005535</name>
</gene>